<reference evidence="2" key="1">
    <citation type="submission" date="2020-05" db="EMBL/GenBank/DDBJ databases">
        <title>WGS assembly of Panicum virgatum.</title>
        <authorList>
            <person name="Lovell J.T."/>
            <person name="Jenkins J."/>
            <person name="Shu S."/>
            <person name="Juenger T.E."/>
            <person name="Schmutz J."/>
        </authorList>
    </citation>
    <scope>NUCLEOTIDE SEQUENCE</scope>
    <source>
        <strain evidence="2">AP13</strain>
    </source>
</reference>
<feature type="compositionally biased region" description="Pro residues" evidence="1">
    <location>
        <begin position="43"/>
        <end position="56"/>
    </location>
</feature>
<evidence type="ECO:0000313" key="3">
    <source>
        <dbReference type="Proteomes" id="UP000823388"/>
    </source>
</evidence>
<feature type="region of interest" description="Disordered" evidence="1">
    <location>
        <begin position="34"/>
        <end position="59"/>
    </location>
</feature>
<accession>A0A8T0PB51</accession>
<dbReference type="EMBL" id="CM029052">
    <property type="protein sequence ID" value="KAG2557362.1"/>
    <property type="molecule type" value="Genomic_DNA"/>
</dbReference>
<organism evidence="2 3">
    <name type="scientific">Panicum virgatum</name>
    <name type="common">Blackwell switchgrass</name>
    <dbReference type="NCBI Taxonomy" id="38727"/>
    <lineage>
        <taxon>Eukaryota</taxon>
        <taxon>Viridiplantae</taxon>
        <taxon>Streptophyta</taxon>
        <taxon>Embryophyta</taxon>
        <taxon>Tracheophyta</taxon>
        <taxon>Spermatophyta</taxon>
        <taxon>Magnoliopsida</taxon>
        <taxon>Liliopsida</taxon>
        <taxon>Poales</taxon>
        <taxon>Poaceae</taxon>
        <taxon>PACMAD clade</taxon>
        <taxon>Panicoideae</taxon>
        <taxon>Panicodae</taxon>
        <taxon>Paniceae</taxon>
        <taxon>Panicinae</taxon>
        <taxon>Panicum</taxon>
        <taxon>Panicum sect. Hiantes</taxon>
    </lineage>
</organism>
<sequence length="99" mass="11155">MALSIPCHSCRKYHLPHSPEPTILFLVFSSSSPRRRLLQSSSPPRPPQPPPVPPDLLPMQRGALTCEDIAARRGKDLHSPERRSEDLHPLERRGEDLPP</sequence>
<dbReference type="Proteomes" id="UP000823388">
    <property type="component" value="Chromosome 8N"/>
</dbReference>
<name>A0A8T0PB51_PANVG</name>
<keyword evidence="3" id="KW-1185">Reference proteome</keyword>
<comment type="caution">
    <text evidence="2">The sequence shown here is derived from an EMBL/GenBank/DDBJ whole genome shotgun (WGS) entry which is preliminary data.</text>
</comment>
<dbReference type="AlphaFoldDB" id="A0A8T0PB51"/>
<protein>
    <submittedName>
        <fullName evidence="2">Uncharacterized protein</fullName>
    </submittedName>
</protein>
<evidence type="ECO:0000256" key="1">
    <source>
        <dbReference type="SAM" id="MobiDB-lite"/>
    </source>
</evidence>
<proteinExistence type="predicted"/>
<evidence type="ECO:0000313" key="2">
    <source>
        <dbReference type="EMBL" id="KAG2557362.1"/>
    </source>
</evidence>
<feature type="region of interest" description="Disordered" evidence="1">
    <location>
        <begin position="72"/>
        <end position="99"/>
    </location>
</feature>
<gene>
    <name evidence="2" type="ORF">PVAP13_8NG231301</name>
</gene>